<keyword evidence="2" id="KW-0808">Transferase</keyword>
<dbReference type="PROSITE" id="PS50011">
    <property type="entry name" value="PROTEIN_KINASE_DOM"/>
    <property type="match status" value="1"/>
</dbReference>
<dbReference type="CDD" id="cd07440">
    <property type="entry name" value="RGS"/>
    <property type="match status" value="1"/>
</dbReference>
<dbReference type="FunFam" id="3.30.200.20:FF:000042">
    <property type="entry name" value="Aurora kinase A"/>
    <property type="match status" value="1"/>
</dbReference>
<dbReference type="SUPFAM" id="SSF56112">
    <property type="entry name" value="Protein kinase-like (PK-like)"/>
    <property type="match status" value="1"/>
</dbReference>
<dbReference type="InterPro" id="IPR008271">
    <property type="entry name" value="Ser/Thr_kinase_AS"/>
</dbReference>
<dbReference type="InterPro" id="IPR000961">
    <property type="entry name" value="AGC-kinase_C"/>
</dbReference>
<dbReference type="OrthoDB" id="354826at2759"/>
<keyword evidence="11" id="KW-1185">Reference proteome</keyword>
<dbReference type="GO" id="GO:0005524">
    <property type="term" value="F:ATP binding"/>
    <property type="evidence" value="ECO:0007669"/>
    <property type="project" value="UniProtKB-UniRule"/>
</dbReference>
<dbReference type="Pfam" id="PF00615">
    <property type="entry name" value="RGS"/>
    <property type="match status" value="1"/>
</dbReference>
<dbReference type="AlphaFoldDB" id="A0A0M0JFX9"/>
<keyword evidence="10" id="KW-0675">Receptor</keyword>
<dbReference type="PANTHER" id="PTHR24355">
    <property type="entry name" value="G PROTEIN-COUPLED RECEPTOR KINASE/RIBOSOMAL PROTEIN S6 KINASE"/>
    <property type="match status" value="1"/>
</dbReference>
<evidence type="ECO:0000313" key="10">
    <source>
        <dbReference type="EMBL" id="KOO25469.1"/>
    </source>
</evidence>
<dbReference type="PROSITE" id="PS51285">
    <property type="entry name" value="AGC_KINASE_CTER"/>
    <property type="match status" value="1"/>
</dbReference>
<dbReference type="Gene3D" id="3.30.200.20">
    <property type="entry name" value="Phosphorylase Kinase, domain 1"/>
    <property type="match status" value="1"/>
</dbReference>
<evidence type="ECO:0000256" key="4">
    <source>
        <dbReference type="ARBA" id="ARBA00022777"/>
    </source>
</evidence>
<evidence type="ECO:0000313" key="11">
    <source>
        <dbReference type="Proteomes" id="UP000037460"/>
    </source>
</evidence>
<dbReference type="PROSITE" id="PS00108">
    <property type="entry name" value="PROTEIN_KINASE_ST"/>
    <property type="match status" value="1"/>
</dbReference>
<dbReference type="InterPro" id="IPR044926">
    <property type="entry name" value="RGS_subdomain_2"/>
</dbReference>
<proteinExistence type="predicted"/>
<evidence type="ECO:0000256" key="1">
    <source>
        <dbReference type="ARBA" id="ARBA00022527"/>
    </source>
</evidence>
<evidence type="ECO:0000256" key="5">
    <source>
        <dbReference type="ARBA" id="ARBA00022840"/>
    </source>
</evidence>
<dbReference type="SUPFAM" id="SSF48097">
    <property type="entry name" value="Regulator of G-protein signaling, RGS"/>
    <property type="match status" value="1"/>
</dbReference>
<keyword evidence="4 10" id="KW-0418">Kinase</keyword>
<evidence type="ECO:0000256" key="6">
    <source>
        <dbReference type="PROSITE-ProRule" id="PRU10141"/>
    </source>
</evidence>
<evidence type="ECO:0000256" key="3">
    <source>
        <dbReference type="ARBA" id="ARBA00022741"/>
    </source>
</evidence>
<dbReference type="InterPro" id="IPR045270">
    <property type="entry name" value="STKc_AGC"/>
</dbReference>
<comment type="caution">
    <text evidence="10">The sequence shown here is derived from an EMBL/GenBank/DDBJ whole genome shotgun (WGS) entry which is preliminary data.</text>
</comment>
<feature type="binding site" evidence="6">
    <location>
        <position position="164"/>
    </location>
    <ligand>
        <name>ATP</name>
        <dbReference type="ChEBI" id="CHEBI:30616"/>
    </ligand>
</feature>
<dbReference type="PRINTS" id="PR01301">
    <property type="entry name" value="RGSPROTEIN"/>
</dbReference>
<dbReference type="InterPro" id="IPR036305">
    <property type="entry name" value="RGS_sf"/>
</dbReference>
<keyword evidence="1" id="KW-0723">Serine/threonine-protein kinase</keyword>
<gene>
    <name evidence="10" type="ORF">Ctob_010161</name>
</gene>
<dbReference type="PANTHER" id="PTHR24355:SF18">
    <property type="entry name" value="G PROTEIN-COUPLED RECEPTOR KINASE"/>
    <property type="match status" value="1"/>
</dbReference>
<dbReference type="InterPro" id="IPR016137">
    <property type="entry name" value="RGS"/>
</dbReference>
<evidence type="ECO:0000259" key="9">
    <source>
        <dbReference type="PROSITE" id="PS51285"/>
    </source>
</evidence>
<evidence type="ECO:0000259" key="7">
    <source>
        <dbReference type="PROSITE" id="PS50011"/>
    </source>
</evidence>
<reference evidence="11" key="1">
    <citation type="journal article" date="2015" name="PLoS Genet.">
        <title>Genome Sequence and Transcriptome Analyses of Chrysochromulina tobin: Metabolic Tools for Enhanced Algal Fitness in the Prominent Order Prymnesiales (Haptophyceae).</title>
        <authorList>
            <person name="Hovde B.T."/>
            <person name="Deodato C.R."/>
            <person name="Hunsperger H.M."/>
            <person name="Ryken S.A."/>
            <person name="Yost W."/>
            <person name="Jha R.K."/>
            <person name="Patterson J."/>
            <person name="Monnat R.J. Jr."/>
            <person name="Barlow S.B."/>
            <person name="Starkenburg S.R."/>
            <person name="Cattolico R.A."/>
        </authorList>
    </citation>
    <scope>NUCLEOTIDE SEQUENCE</scope>
    <source>
        <strain evidence="11">CCMP291</strain>
    </source>
</reference>
<dbReference type="InterPro" id="IPR000719">
    <property type="entry name" value="Prot_kinase_dom"/>
</dbReference>
<evidence type="ECO:0000256" key="2">
    <source>
        <dbReference type="ARBA" id="ARBA00022679"/>
    </source>
</evidence>
<dbReference type="InterPro" id="IPR017441">
    <property type="entry name" value="Protein_kinase_ATP_BS"/>
</dbReference>
<dbReference type="SMART" id="SM00315">
    <property type="entry name" value="RGS"/>
    <property type="match status" value="1"/>
</dbReference>
<protein>
    <submittedName>
        <fullName evidence="10">G protein-coupled receptor kinase 1-like protein</fullName>
    </submittedName>
</protein>
<accession>A0A0M0JFX9</accession>
<dbReference type="EMBL" id="JWZX01002970">
    <property type="protein sequence ID" value="KOO25469.1"/>
    <property type="molecule type" value="Genomic_DNA"/>
</dbReference>
<keyword evidence="5 6" id="KW-0067">ATP-binding</keyword>
<name>A0A0M0JFX9_9EUKA</name>
<dbReference type="Proteomes" id="UP000037460">
    <property type="component" value="Unassembled WGS sequence"/>
</dbReference>
<feature type="domain" description="RGS" evidence="8">
    <location>
        <begin position="2"/>
        <end position="120"/>
    </location>
</feature>
<evidence type="ECO:0000259" key="8">
    <source>
        <dbReference type="PROSITE" id="PS50132"/>
    </source>
</evidence>
<keyword evidence="3 6" id="KW-0547">Nucleotide-binding</keyword>
<dbReference type="PROSITE" id="PS00107">
    <property type="entry name" value="PROTEIN_KINASE_ATP"/>
    <property type="match status" value="1"/>
</dbReference>
<feature type="domain" description="AGC-kinase C-terminal" evidence="9">
    <location>
        <begin position="416"/>
        <end position="498"/>
    </location>
</feature>
<dbReference type="SMART" id="SM00220">
    <property type="entry name" value="S_TKc"/>
    <property type="match status" value="1"/>
</dbReference>
<dbReference type="PROSITE" id="PS50132">
    <property type="entry name" value="RGS"/>
    <property type="match status" value="1"/>
</dbReference>
<sequence length="525" mass="59898">MSLEQILYDPVNLKVFKSFCVQERSVENLLFWLETADYRTAEAPEYRRHVAKKIFRKYCAEGTKMEIAVKAATRKKVSPALLTDLPSLTLFDELRSEVMLSMKMDIFPRFVESDGYDALVELKFEQRKVVDMDEFDLYHFLGAGGFGMVLLAQKKDTGRFYAMKVMDKRILLSQNQTHSIFREKEVLACVEHPFVVALRYGFQTEDHLCLVLDFIEGGNMYTDLMRGPYTHERAMFYAAEIVLAMQHLHELDILYRDLKPDNVLLTLNGNCRLADMGAARGVSDDGTIRGGEQATASAPCTAKPVDLSKGRRMSITGTHGYRAPEVYERNYGKPADWWTVGILIIEMLTGDNPLRGSNRKESEHLAKHMDLTNALPSSMQASSRSCSLALLNRDATQRLGCGANGPAEIKEHPFFKPIDWEQLMAQEMAVPFEPDLDYEPTKRENIPTGTSQIDYFCTKVDYMQTSMSMRSTWPLNASDQAVFRSFDFVSNKVFEEELTEAYRREHPAESKDTKADEMCRLLQIL</sequence>
<dbReference type="Pfam" id="PF00069">
    <property type="entry name" value="Pkinase"/>
    <property type="match status" value="1"/>
</dbReference>
<dbReference type="Gene3D" id="1.10.167.10">
    <property type="entry name" value="Regulator of G-protein Signalling 4, domain 2"/>
    <property type="match status" value="1"/>
</dbReference>
<feature type="domain" description="Protein kinase" evidence="7">
    <location>
        <begin position="135"/>
        <end position="415"/>
    </location>
</feature>
<dbReference type="GO" id="GO:0004674">
    <property type="term" value="F:protein serine/threonine kinase activity"/>
    <property type="evidence" value="ECO:0007669"/>
    <property type="project" value="UniProtKB-KW"/>
</dbReference>
<organism evidence="10 11">
    <name type="scientific">Chrysochromulina tobinii</name>
    <dbReference type="NCBI Taxonomy" id="1460289"/>
    <lineage>
        <taxon>Eukaryota</taxon>
        <taxon>Haptista</taxon>
        <taxon>Haptophyta</taxon>
        <taxon>Prymnesiophyceae</taxon>
        <taxon>Prymnesiales</taxon>
        <taxon>Chrysochromulinaceae</taxon>
        <taxon>Chrysochromulina</taxon>
    </lineage>
</organism>
<dbReference type="InterPro" id="IPR011009">
    <property type="entry name" value="Kinase-like_dom_sf"/>
</dbReference>
<dbReference type="CDD" id="cd05123">
    <property type="entry name" value="STKc_AGC"/>
    <property type="match status" value="1"/>
</dbReference>
<dbReference type="Gene3D" id="1.10.510.10">
    <property type="entry name" value="Transferase(Phosphotransferase) domain 1"/>
    <property type="match status" value="1"/>
</dbReference>